<feature type="transmembrane region" description="Helical" evidence="6">
    <location>
        <begin position="107"/>
        <end position="130"/>
    </location>
</feature>
<accession>A0A9P1J045</accession>
<keyword evidence="8" id="KW-1185">Reference proteome</keyword>
<keyword evidence="4" id="KW-0808">Transferase</keyword>
<evidence type="ECO:0000256" key="6">
    <source>
        <dbReference type="SAM" id="Phobius"/>
    </source>
</evidence>
<evidence type="ECO:0000256" key="2">
    <source>
        <dbReference type="ARBA" id="ARBA00007647"/>
    </source>
</evidence>
<keyword evidence="6" id="KW-0812">Transmembrane</keyword>
<dbReference type="GO" id="GO:0016757">
    <property type="term" value="F:glycosyltransferase activity"/>
    <property type="evidence" value="ECO:0007669"/>
    <property type="project" value="UniProtKB-KW"/>
</dbReference>
<feature type="transmembrane region" description="Helical" evidence="6">
    <location>
        <begin position="38"/>
        <end position="59"/>
    </location>
</feature>
<dbReference type="EMBL" id="CANHGI010000005">
    <property type="protein sequence ID" value="CAI5453344.1"/>
    <property type="molecule type" value="Genomic_DNA"/>
</dbReference>
<name>A0A9P1J045_9PELO</name>
<evidence type="ECO:0000256" key="1">
    <source>
        <dbReference type="ARBA" id="ARBA00004167"/>
    </source>
</evidence>
<feature type="transmembrane region" description="Helical" evidence="6">
    <location>
        <begin position="151"/>
        <end position="172"/>
    </location>
</feature>
<dbReference type="Pfam" id="PF01697">
    <property type="entry name" value="Glyco_transf_92"/>
    <property type="match status" value="1"/>
</dbReference>
<comment type="subcellular location">
    <subcellularLocation>
        <location evidence="1">Membrane</location>
        <topology evidence="1">Single-pass membrane protein</topology>
    </subcellularLocation>
</comment>
<dbReference type="PANTHER" id="PTHR23021:SF11">
    <property type="entry name" value="SERPENTINE RECEPTOR, CLASS T"/>
    <property type="match status" value="1"/>
</dbReference>
<keyword evidence="5 6" id="KW-0472">Membrane</keyword>
<feature type="transmembrane region" description="Helical" evidence="6">
    <location>
        <begin position="289"/>
        <end position="307"/>
    </location>
</feature>
<evidence type="ECO:0000313" key="8">
    <source>
        <dbReference type="Proteomes" id="UP001152747"/>
    </source>
</evidence>
<keyword evidence="6" id="KW-1133">Transmembrane helix</keyword>
<evidence type="ECO:0000256" key="3">
    <source>
        <dbReference type="ARBA" id="ARBA00022676"/>
    </source>
</evidence>
<protein>
    <recommendedName>
        <fullName evidence="9">Glycosyltransferase family 92 protein</fullName>
    </recommendedName>
</protein>
<keyword evidence="3" id="KW-0328">Glycosyltransferase</keyword>
<feature type="transmembrane region" description="Helical" evidence="6">
    <location>
        <begin position="71"/>
        <end position="95"/>
    </location>
</feature>
<organism evidence="7 8">
    <name type="scientific">Caenorhabditis angaria</name>
    <dbReference type="NCBI Taxonomy" id="860376"/>
    <lineage>
        <taxon>Eukaryota</taxon>
        <taxon>Metazoa</taxon>
        <taxon>Ecdysozoa</taxon>
        <taxon>Nematoda</taxon>
        <taxon>Chromadorea</taxon>
        <taxon>Rhabditida</taxon>
        <taxon>Rhabditina</taxon>
        <taxon>Rhabditomorpha</taxon>
        <taxon>Rhabditoidea</taxon>
        <taxon>Rhabditidae</taxon>
        <taxon>Peloderinae</taxon>
        <taxon>Caenorhabditis</taxon>
    </lineage>
</organism>
<sequence>MSLYYFVINDFTPNQDYYNCSDLAAIQGTRTHRNILGWYFIVSGAIFVILIILCLIVGLKSELIKTSCYKLMFFSSFFDIIQIVVGSFASGFYAIQSANFCDYPISMFLLGSLGCGAWLGGCISCVILAINRCCDLNPNLKTQRQVYLQSAIICSLNTSSAYIHVLMQYFYFPPSVIIFGQLAWQLSNGSVSIVYLTMNGTIQKGVYKIYATYGSLFIKPPLFQSDHFSWFFNPQINNNPELYKNLMHTVNNCSVSIITTSTYIYLCVLINKKSRHSSSRFINRTQRQVFFQSVIICSFNALAAYIYVYMQYFYSPPVVIIFGQLAWQFSNVENVKLHKLYERDMLIIIGLAIFASTSLESTTSIESTEALNQTILEDLKIRTTSKTHDTCQITAKNDVTTEKLPDERLYETWREQRIIDNIITVTEGEMRLVSAFVYSDHAAVVISMFGRENVSRPVKCHYFDCNRKHIASYESRIFPVAAVRCVRKFGAEFISITVAGEDLSAREPILLTDRTAIEPLHEIGVCVGQIYGKGTRFVDVVETVEHHRMIGASFFYLSIFESDDPTKLVILDYEKLGLMEATWINLEFKQITYQFHYIQVADCYFRSRMHSKWVINIDIDERFLMKNPTNLPGFLENLQNAEQIVGLSFPVARVQVEDSGTLGRSETFFEKYRKMSRPLWDNHKSIYQHQYSHVPFYHWSYRITPGKMVMSLNSTVGYFRHYRLTSSKHIGSNWLTHYAPFSENSLDPEFRRNLKFRISRKLSHLFNKHFIKCDTILPSAYKKEDFIGQGYKCV</sequence>
<reference evidence="7" key="1">
    <citation type="submission" date="2022-11" db="EMBL/GenBank/DDBJ databases">
        <authorList>
            <person name="Kikuchi T."/>
        </authorList>
    </citation>
    <scope>NUCLEOTIDE SEQUENCE</scope>
    <source>
        <strain evidence="7">PS1010</strain>
    </source>
</reference>
<feature type="transmembrane region" description="Helical" evidence="6">
    <location>
        <begin position="249"/>
        <end position="268"/>
    </location>
</feature>
<dbReference type="AlphaFoldDB" id="A0A9P1J045"/>
<dbReference type="InterPro" id="IPR008166">
    <property type="entry name" value="Glyco_transf_92"/>
</dbReference>
<comment type="caution">
    <text evidence="7">The sequence shown here is derived from an EMBL/GenBank/DDBJ whole genome shotgun (WGS) entry which is preliminary data.</text>
</comment>
<dbReference type="GO" id="GO:0016020">
    <property type="term" value="C:membrane"/>
    <property type="evidence" value="ECO:0007669"/>
    <property type="project" value="UniProtKB-SubCell"/>
</dbReference>
<dbReference type="SUPFAM" id="SSF81321">
    <property type="entry name" value="Family A G protein-coupled receptor-like"/>
    <property type="match status" value="1"/>
</dbReference>
<comment type="similarity">
    <text evidence="2">Belongs to the glycosyltransferase 92 family.</text>
</comment>
<dbReference type="InterPro" id="IPR019425">
    <property type="entry name" value="7TM_GPCR_serpentine_rcpt_Srt"/>
</dbReference>
<dbReference type="Proteomes" id="UP001152747">
    <property type="component" value="Unassembled WGS sequence"/>
</dbReference>
<evidence type="ECO:0000256" key="4">
    <source>
        <dbReference type="ARBA" id="ARBA00022679"/>
    </source>
</evidence>
<evidence type="ECO:0008006" key="9">
    <source>
        <dbReference type="Google" id="ProtNLM"/>
    </source>
</evidence>
<dbReference type="Pfam" id="PF10321">
    <property type="entry name" value="7TM_GPCR_Srt"/>
    <property type="match status" value="2"/>
</dbReference>
<evidence type="ECO:0000256" key="5">
    <source>
        <dbReference type="ARBA" id="ARBA00023136"/>
    </source>
</evidence>
<proteinExistence type="inferred from homology"/>
<evidence type="ECO:0000313" key="7">
    <source>
        <dbReference type="EMBL" id="CAI5453344.1"/>
    </source>
</evidence>
<dbReference type="PANTHER" id="PTHR23021">
    <property type="entry name" value="SERPENTINE RECEPTOR, CLASS T"/>
    <property type="match status" value="1"/>
</dbReference>
<gene>
    <name evidence="7" type="ORF">CAMP_LOCUS15981</name>
</gene>
<dbReference type="OrthoDB" id="2526284at2759"/>